<organism evidence="2 3">
    <name type="scientific">Leptospira interrogans str. UI 12621</name>
    <dbReference type="NCBI Taxonomy" id="1049937"/>
    <lineage>
        <taxon>Bacteria</taxon>
        <taxon>Pseudomonadati</taxon>
        <taxon>Spirochaetota</taxon>
        <taxon>Spirochaetia</taxon>
        <taxon>Leptospirales</taxon>
        <taxon>Leptospiraceae</taxon>
        <taxon>Leptospira</taxon>
    </lineage>
</organism>
<proteinExistence type="predicted"/>
<feature type="region of interest" description="Disordered" evidence="1">
    <location>
        <begin position="41"/>
        <end position="62"/>
    </location>
</feature>
<reference evidence="2 3" key="1">
    <citation type="submission" date="2012-09" db="EMBL/GenBank/DDBJ databases">
        <authorList>
            <person name="Harkins D.M."/>
            <person name="Durkin A.S."/>
            <person name="Brinkac L.M."/>
            <person name="Selengut J.D."/>
            <person name="Sanka R."/>
            <person name="DePew J."/>
            <person name="Purushe J."/>
            <person name="Chanthongthip A."/>
            <person name="Lattana O."/>
            <person name="Phetsouvanh R."/>
            <person name="Newton P.N."/>
            <person name="Vinetz J.M."/>
            <person name="Sutton G.G."/>
            <person name="Nelson W.C."/>
            <person name="Fouts D.E."/>
        </authorList>
    </citation>
    <scope>NUCLEOTIDE SEQUENCE [LARGE SCALE GENOMIC DNA]</scope>
    <source>
        <strain evidence="2 3">UI 12621</strain>
    </source>
</reference>
<dbReference type="Proteomes" id="UP000006324">
    <property type="component" value="Unassembled WGS sequence"/>
</dbReference>
<gene>
    <name evidence="2" type="ORF">LEP1GSC104_0462</name>
</gene>
<evidence type="ECO:0000313" key="2">
    <source>
        <dbReference type="EMBL" id="EKO24781.1"/>
    </source>
</evidence>
<dbReference type="AlphaFoldDB" id="A0A0F6H943"/>
<feature type="compositionally biased region" description="Polar residues" evidence="1">
    <location>
        <begin position="41"/>
        <end position="52"/>
    </location>
</feature>
<sequence>MNSQFVKLSGEWIEVLRNIRSLNQKHFSQQKYFYITIDQSKSQNKESTTVADQSPHKEYQKI</sequence>
<protein>
    <submittedName>
        <fullName evidence="2">Uncharacterized protein</fullName>
    </submittedName>
</protein>
<comment type="caution">
    <text evidence="2">The sequence shown here is derived from an EMBL/GenBank/DDBJ whole genome shotgun (WGS) entry which is preliminary data.</text>
</comment>
<evidence type="ECO:0000313" key="3">
    <source>
        <dbReference type="Proteomes" id="UP000006324"/>
    </source>
</evidence>
<name>A0A0F6H943_LEPIR</name>
<evidence type="ECO:0000256" key="1">
    <source>
        <dbReference type="SAM" id="MobiDB-lite"/>
    </source>
</evidence>
<accession>A0A0F6H943</accession>
<dbReference type="EMBL" id="AHNQ02000027">
    <property type="protein sequence ID" value="EKO24781.1"/>
    <property type="molecule type" value="Genomic_DNA"/>
</dbReference>